<dbReference type="InterPro" id="IPR030678">
    <property type="entry name" value="Peptide/Ni-bd"/>
</dbReference>
<keyword evidence="3" id="KW-0813">Transport</keyword>
<keyword evidence="4" id="KW-0732">Signal</keyword>
<dbReference type="PIRSF" id="PIRSF002741">
    <property type="entry name" value="MppA"/>
    <property type="match status" value="1"/>
</dbReference>
<dbReference type="GO" id="GO:0015833">
    <property type="term" value="P:peptide transport"/>
    <property type="evidence" value="ECO:0007669"/>
    <property type="project" value="TreeGrafter"/>
</dbReference>
<dbReference type="Proteomes" id="UP000029226">
    <property type="component" value="Unassembled WGS sequence"/>
</dbReference>
<accession>A0A090QGK7</accession>
<evidence type="ECO:0000256" key="1">
    <source>
        <dbReference type="ARBA" id="ARBA00004196"/>
    </source>
</evidence>
<evidence type="ECO:0000259" key="5">
    <source>
        <dbReference type="Pfam" id="PF00496"/>
    </source>
</evidence>
<dbReference type="Gene3D" id="3.40.190.10">
    <property type="entry name" value="Periplasmic binding protein-like II"/>
    <property type="match status" value="1"/>
</dbReference>
<dbReference type="AlphaFoldDB" id="A0A090QGK7"/>
<comment type="subcellular location">
    <subcellularLocation>
        <location evidence="1">Cell envelope</location>
    </subcellularLocation>
</comment>
<dbReference type="CDD" id="cd00995">
    <property type="entry name" value="PBP2_NikA_DppA_OppA_like"/>
    <property type="match status" value="1"/>
</dbReference>
<dbReference type="PANTHER" id="PTHR30290">
    <property type="entry name" value="PERIPLASMIC BINDING COMPONENT OF ABC TRANSPORTER"/>
    <property type="match status" value="1"/>
</dbReference>
<dbReference type="Pfam" id="PF00496">
    <property type="entry name" value="SBP_bac_5"/>
    <property type="match status" value="1"/>
</dbReference>
<reference evidence="6 7" key="1">
    <citation type="journal article" date="2014" name="Genome Announc.">
        <title>Draft Genome Sequences of Marine Flavobacterium Nonlabens Strains NR17, NR24, NR27, NR32, NR33, and Ara13.</title>
        <authorList>
            <person name="Nakanishi M."/>
            <person name="Meirelles P."/>
            <person name="Suzuki R."/>
            <person name="Takatani N."/>
            <person name="Mino S."/>
            <person name="Suda W."/>
            <person name="Oshima K."/>
            <person name="Hattori M."/>
            <person name="Ohkuma M."/>
            <person name="Hosokawa M."/>
            <person name="Miyashita K."/>
            <person name="Thompson F.L."/>
            <person name="Niwa A."/>
            <person name="Sawabe T."/>
            <person name="Sawabe T."/>
        </authorList>
    </citation>
    <scope>NUCLEOTIDE SEQUENCE [LARGE SCALE GENOMIC DNA]</scope>
    <source>
        <strain evidence="7">JCM19314</strain>
    </source>
</reference>
<name>A0A090QGK7_NONUL</name>
<dbReference type="Gene3D" id="3.90.76.10">
    <property type="entry name" value="Dipeptide-binding Protein, Domain 1"/>
    <property type="match status" value="1"/>
</dbReference>
<evidence type="ECO:0000313" key="6">
    <source>
        <dbReference type="EMBL" id="GAL01373.1"/>
    </source>
</evidence>
<evidence type="ECO:0000256" key="2">
    <source>
        <dbReference type="ARBA" id="ARBA00005695"/>
    </source>
</evidence>
<comment type="caution">
    <text evidence="6">The sequence shown here is derived from an EMBL/GenBank/DDBJ whole genome shotgun (WGS) entry which is preliminary data.</text>
</comment>
<dbReference type="Gene3D" id="3.10.105.10">
    <property type="entry name" value="Dipeptide-binding Protein, Domain 3"/>
    <property type="match status" value="1"/>
</dbReference>
<organism evidence="6 7">
    <name type="scientific">Nonlabens ulvanivorans</name>
    <name type="common">Persicivirga ulvanivorans</name>
    <dbReference type="NCBI Taxonomy" id="906888"/>
    <lineage>
        <taxon>Bacteria</taxon>
        <taxon>Pseudomonadati</taxon>
        <taxon>Bacteroidota</taxon>
        <taxon>Flavobacteriia</taxon>
        <taxon>Flavobacteriales</taxon>
        <taxon>Flavobacteriaceae</taxon>
        <taxon>Nonlabens</taxon>
    </lineage>
</organism>
<gene>
    <name evidence="6" type="ORF">JCM19314_817</name>
</gene>
<feature type="domain" description="Solute-binding protein family 5" evidence="5">
    <location>
        <begin position="70"/>
        <end position="445"/>
    </location>
</feature>
<evidence type="ECO:0000313" key="7">
    <source>
        <dbReference type="Proteomes" id="UP000029226"/>
    </source>
</evidence>
<proteinExistence type="inferred from homology"/>
<dbReference type="InterPro" id="IPR039424">
    <property type="entry name" value="SBP_5"/>
</dbReference>
<comment type="similarity">
    <text evidence="2">Belongs to the bacterial solute-binding protein 5 family.</text>
</comment>
<sequence>MIKNCCFLLLSLLFINCGDTSITIDETTVFRYNEHANITTLDPAFAKDQRNIWACNLIYNGLVKLDKNLEVVPDLASEWYISEDGLVYTFQLKEDIYFQDFDAFAKARKVTAQDFKYSLERLTDPAVASPGAWVMSNVAAINTIDEHQLRITLKKPFPAFLGLLTMKFCSVVLPEAVEKYGNEYRSNPVGTGPFYLKRWEENVKMVLRKNNNYHEKDSTGKALPYLEAVAITFKSDKQSEFLEYAQGNLDFINAIDPSYKDELLTTTGDLKAKYVSTTNLVKAPFLNTEYLGLYLDSDTPEIQSKLLRQAINKGFDREKMIKYLRNNIGIPATSGLIPAGLPAGGVVKGYEYDIHKAQRLVQQYITETGDTNPEITITTGANYLDLCEFIQKELEKIGVKTIVEVMPPSTLRQARSAGNLDIFRSSWIADYPDAENYLSLGYSKNFSPNGPNYTHFKNETYDQLYEQALTLPNATDRKELYIKMDSIIISEAPIVPLYYDESVRFISKKVSGLESNAVNMLDLSRVRKSNV</sequence>
<dbReference type="PANTHER" id="PTHR30290:SF10">
    <property type="entry name" value="PERIPLASMIC OLIGOPEPTIDE-BINDING PROTEIN-RELATED"/>
    <property type="match status" value="1"/>
</dbReference>
<protein>
    <submittedName>
        <fullName evidence="6">Dipeptide-binding ABC transporter periplasmic substrate-binding component</fullName>
    </submittedName>
</protein>
<evidence type="ECO:0000256" key="4">
    <source>
        <dbReference type="ARBA" id="ARBA00022729"/>
    </source>
</evidence>
<dbReference type="InterPro" id="IPR000914">
    <property type="entry name" value="SBP_5_dom"/>
</dbReference>
<dbReference type="EMBL" id="BBMM01000010">
    <property type="protein sequence ID" value="GAL01373.1"/>
    <property type="molecule type" value="Genomic_DNA"/>
</dbReference>
<dbReference type="GO" id="GO:1904680">
    <property type="term" value="F:peptide transmembrane transporter activity"/>
    <property type="evidence" value="ECO:0007669"/>
    <property type="project" value="TreeGrafter"/>
</dbReference>
<evidence type="ECO:0000256" key="3">
    <source>
        <dbReference type="ARBA" id="ARBA00022448"/>
    </source>
</evidence>
<dbReference type="GO" id="GO:0043190">
    <property type="term" value="C:ATP-binding cassette (ABC) transporter complex"/>
    <property type="evidence" value="ECO:0007669"/>
    <property type="project" value="InterPro"/>
</dbReference>
<dbReference type="SUPFAM" id="SSF53850">
    <property type="entry name" value="Periplasmic binding protein-like II"/>
    <property type="match status" value="1"/>
</dbReference>
<dbReference type="GO" id="GO:0030288">
    <property type="term" value="C:outer membrane-bounded periplasmic space"/>
    <property type="evidence" value="ECO:0007669"/>
    <property type="project" value="UniProtKB-ARBA"/>
</dbReference>